<dbReference type="AlphaFoldDB" id="G0L2Q4"/>
<feature type="transmembrane region" description="Helical" evidence="1">
    <location>
        <begin position="21"/>
        <end position="39"/>
    </location>
</feature>
<reference evidence="3" key="1">
    <citation type="submission" date="2009-07" db="EMBL/GenBank/DDBJ databases">
        <title>Complete genome sequence of Zobellia galactanivorans Dsij.</title>
        <authorList>
            <consortium name="Genoscope - CEA"/>
        </authorList>
    </citation>
    <scope>NUCLEOTIDE SEQUENCE [LARGE SCALE GENOMIC DNA]</scope>
    <source>
        <strain evidence="3">DSM 12802 / CCUG 47099 / CIP 106680 / NCIMB 13871 / Dsij</strain>
    </source>
</reference>
<gene>
    <name evidence="2" type="ordered locus">zobellia_1068</name>
</gene>
<evidence type="ECO:0000313" key="3">
    <source>
        <dbReference type="Proteomes" id="UP000008898"/>
    </source>
</evidence>
<dbReference type="Proteomes" id="UP000008898">
    <property type="component" value="Chromosome"/>
</dbReference>
<keyword evidence="3" id="KW-1185">Reference proteome</keyword>
<name>G0L2Q4_ZOBGA</name>
<keyword evidence="1" id="KW-1133">Transmembrane helix</keyword>
<dbReference type="HOGENOM" id="CLU_2511954_0_0_10"/>
<protein>
    <submittedName>
        <fullName evidence="2">Putative membrane protein</fullName>
    </submittedName>
</protein>
<reference evidence="2 3" key="2">
    <citation type="journal article" date="2012" name="Environ. Microbiol.">
        <title>Characterization of the first alginolytic operons in a marine bacterium: from their emergence in marine Flavobacteriia to their independent transfers to marine Proteobacteria and human gut Bacteroides.</title>
        <authorList>
            <person name="Thomas F."/>
            <person name="Barbeyron T."/>
            <person name="Tonon T."/>
            <person name="Genicot S."/>
            <person name="Czjzek M."/>
            <person name="Michel G."/>
        </authorList>
    </citation>
    <scope>NUCLEOTIDE SEQUENCE [LARGE SCALE GENOMIC DNA]</scope>
    <source>
        <strain evidence="3">DSM 12802 / CCUG 47099 / CIP 106680 / NCIMB 13871 / Dsij</strain>
    </source>
</reference>
<sequence length="85" mass="9911">MIFLTYSFTANNKTRTPHHKRMALVSLPIIIFHFLALPLSKNSLNYLGASPQNIKRNTSRLSSKKRTFTDWAPSFYFPFKQKIGY</sequence>
<organism evidence="2 3">
    <name type="scientific">Zobellia galactanivorans (strain DSM 12802 / CCUG 47099 / CIP 106680 / NCIMB 13871 / Dsij)</name>
    <dbReference type="NCBI Taxonomy" id="63186"/>
    <lineage>
        <taxon>Bacteria</taxon>
        <taxon>Pseudomonadati</taxon>
        <taxon>Bacteroidota</taxon>
        <taxon>Flavobacteriia</taxon>
        <taxon>Flavobacteriales</taxon>
        <taxon>Flavobacteriaceae</taxon>
        <taxon>Zobellia</taxon>
    </lineage>
</organism>
<proteinExistence type="predicted"/>
<evidence type="ECO:0000256" key="1">
    <source>
        <dbReference type="SAM" id="Phobius"/>
    </source>
</evidence>
<evidence type="ECO:0000313" key="2">
    <source>
        <dbReference type="EMBL" id="CAZ95125.1"/>
    </source>
</evidence>
<keyword evidence="1" id="KW-0812">Transmembrane</keyword>
<dbReference type="KEGG" id="zga:ZOBELLIA_1068"/>
<accession>G0L2Q4</accession>
<keyword evidence="1" id="KW-0472">Membrane</keyword>
<dbReference type="EMBL" id="FP476056">
    <property type="protein sequence ID" value="CAZ95125.1"/>
    <property type="molecule type" value="Genomic_DNA"/>
</dbReference>